<dbReference type="InterPro" id="IPR000914">
    <property type="entry name" value="SBP_5_dom"/>
</dbReference>
<dbReference type="AlphaFoldDB" id="A0A7T5RJN4"/>
<evidence type="ECO:0000256" key="3">
    <source>
        <dbReference type="ARBA" id="ARBA00022729"/>
    </source>
</evidence>
<dbReference type="PANTHER" id="PTHR30290:SF9">
    <property type="entry name" value="OLIGOPEPTIDE-BINDING PROTEIN APPA"/>
    <property type="match status" value="1"/>
</dbReference>
<dbReference type="Gene3D" id="3.10.105.10">
    <property type="entry name" value="Dipeptide-binding Protein, Domain 3"/>
    <property type="match status" value="1"/>
</dbReference>
<name>A0A7T5RJN4_9BACT</name>
<evidence type="ECO:0000313" key="6">
    <source>
        <dbReference type="EMBL" id="QQG45343.1"/>
    </source>
</evidence>
<evidence type="ECO:0000256" key="1">
    <source>
        <dbReference type="ARBA" id="ARBA00005695"/>
    </source>
</evidence>
<dbReference type="GO" id="GO:1904680">
    <property type="term" value="F:peptide transmembrane transporter activity"/>
    <property type="evidence" value="ECO:0007669"/>
    <property type="project" value="TreeGrafter"/>
</dbReference>
<accession>A0A7T5RJN4</accession>
<dbReference type="InterPro" id="IPR039424">
    <property type="entry name" value="SBP_5"/>
</dbReference>
<dbReference type="SUPFAM" id="SSF53850">
    <property type="entry name" value="Periplasmic binding protein-like II"/>
    <property type="match status" value="1"/>
</dbReference>
<evidence type="ECO:0000256" key="2">
    <source>
        <dbReference type="ARBA" id="ARBA00022448"/>
    </source>
</evidence>
<keyword evidence="4" id="KW-1133">Transmembrane helix</keyword>
<proteinExistence type="inferred from homology"/>
<gene>
    <name evidence="6" type="ORF">HYW89_00160</name>
</gene>
<feature type="transmembrane region" description="Helical" evidence="4">
    <location>
        <begin position="46"/>
        <end position="67"/>
    </location>
</feature>
<evidence type="ECO:0000259" key="5">
    <source>
        <dbReference type="Pfam" id="PF00496"/>
    </source>
</evidence>
<dbReference type="PIRSF" id="PIRSF002741">
    <property type="entry name" value="MppA"/>
    <property type="match status" value="1"/>
</dbReference>
<feature type="domain" description="Solute-binding protein family 5" evidence="5">
    <location>
        <begin position="121"/>
        <end position="490"/>
    </location>
</feature>
<evidence type="ECO:0000256" key="4">
    <source>
        <dbReference type="SAM" id="Phobius"/>
    </source>
</evidence>
<keyword evidence="4" id="KW-0812">Transmembrane</keyword>
<keyword evidence="4" id="KW-0472">Membrane</keyword>
<dbReference type="CDD" id="cd08513">
    <property type="entry name" value="PBP2_thermophilic_Hb8_like"/>
    <property type="match status" value="1"/>
</dbReference>
<evidence type="ECO:0000313" key="7">
    <source>
        <dbReference type="Proteomes" id="UP000595618"/>
    </source>
</evidence>
<dbReference type="Gene3D" id="3.90.76.10">
    <property type="entry name" value="Dipeptide-binding Protein, Domain 1"/>
    <property type="match status" value="1"/>
</dbReference>
<dbReference type="GO" id="GO:0042597">
    <property type="term" value="C:periplasmic space"/>
    <property type="evidence" value="ECO:0007669"/>
    <property type="project" value="UniProtKB-ARBA"/>
</dbReference>
<dbReference type="PANTHER" id="PTHR30290">
    <property type="entry name" value="PERIPLASMIC BINDING COMPONENT OF ABC TRANSPORTER"/>
    <property type="match status" value="1"/>
</dbReference>
<dbReference type="Gene3D" id="3.40.190.10">
    <property type="entry name" value="Periplasmic binding protein-like II"/>
    <property type="match status" value="1"/>
</dbReference>
<keyword evidence="2" id="KW-0813">Transport</keyword>
<comment type="similarity">
    <text evidence="1">Belongs to the bacterial solute-binding protein 5 family.</text>
</comment>
<keyword evidence="3" id="KW-0732">Signal</keyword>
<reference evidence="6 7" key="1">
    <citation type="submission" date="2020-07" db="EMBL/GenBank/DDBJ databases">
        <title>Huge and variable diversity of episymbiotic CPR bacteria and DPANN archaea in groundwater ecosystems.</title>
        <authorList>
            <person name="He C.Y."/>
            <person name="Keren R."/>
            <person name="Whittaker M."/>
            <person name="Farag I.F."/>
            <person name="Doudna J."/>
            <person name="Cate J.H.D."/>
            <person name="Banfield J.F."/>
        </authorList>
    </citation>
    <scope>NUCLEOTIDE SEQUENCE [LARGE SCALE GENOMIC DNA]</scope>
    <source>
        <strain evidence="6">NC_groundwater_541_Ag_S-0.1um_46_50</strain>
    </source>
</reference>
<dbReference type="Pfam" id="PF00496">
    <property type="entry name" value="SBP_bac_5"/>
    <property type="match status" value="1"/>
</dbReference>
<organism evidence="6 7">
    <name type="scientific">Candidatus Sungiibacteriota bacterium</name>
    <dbReference type="NCBI Taxonomy" id="2750080"/>
    <lineage>
        <taxon>Bacteria</taxon>
        <taxon>Candidatus Sungiibacteriota</taxon>
    </lineage>
</organism>
<dbReference type="GO" id="GO:0043190">
    <property type="term" value="C:ATP-binding cassette (ABC) transporter complex"/>
    <property type="evidence" value="ECO:0007669"/>
    <property type="project" value="InterPro"/>
</dbReference>
<dbReference type="GO" id="GO:0015833">
    <property type="term" value="P:peptide transport"/>
    <property type="evidence" value="ECO:0007669"/>
    <property type="project" value="TreeGrafter"/>
</dbReference>
<dbReference type="Proteomes" id="UP000595618">
    <property type="component" value="Chromosome"/>
</dbReference>
<dbReference type="InterPro" id="IPR030678">
    <property type="entry name" value="Peptide/Ni-bd"/>
</dbReference>
<sequence length="588" mass="68055">MKLIKKYLRSCIKEVRFRRILRRWKLLSFRKLLYFPHILNKKERRFFYSLTLLVIISGLAIFLRIYFKVSYPVAQVGKTYTEGVLKNPRTINPVYATQDADRDLARLIFSSILIYNSSGQVELDLAESLDISPDAKAYTLTLRKNVFWHDSEPLTVDDVLFTIKTIQNPLYKSPLRANWQGVDIEKLDQSTIRFTLRTPYAPFIENLTLGIIPKHLWEKISPEQALLHELNLKPVGSGPYKFERFKQAKDGSIIWYRMQRNSQYYRDGPYLNKIIFVFFKTEEELIAAWRKRDIEGFGPAPANILREVGERSSIRTIKMPRIFGVFFNEKKSPLLGRGPVKKAVVLAIDPTVVARESISGEAIPTSSPLPFVNINSDAGLEFNPDAARKLLKEDGWKDEDGDGILDKKARQKGKDVLTPLRFTLTTSDWPDLVRGADLIKSMLREVGIDVVVEKKIFTELETSVIRPRNFELLLFGQVYGYETDPFTFWHSSQIKDPGLNVTLYSNKRVDGLLEEARRTSNPDLREKKYLEFIGLLQKDIPAVFLYSQLYLYLLPDSLKGAEIEKISLPSDRFNQINKWHKKTKRVFK</sequence>
<protein>
    <submittedName>
        <fullName evidence="6">Peptide ABC transporter substrate-binding protein</fullName>
    </submittedName>
</protein>
<dbReference type="EMBL" id="CP066690">
    <property type="protein sequence ID" value="QQG45343.1"/>
    <property type="molecule type" value="Genomic_DNA"/>
</dbReference>